<sequence>MSPSGPNIQQYRQITYVGGITIIALFSMWFCIQPTFEYGILKNPSKRSGFFMILRAKLTSVLQILKAKKNDVEFNVNDLQKVKFSLYCGSKQDKGLRILLYEKNDKQPPIFRENKKSNSMKVESNKPRNIQTCVGTPKVTNTVNSKNNNTLNNNADLQVPSQKCENVNKYSNENSQWFSNPKTKNISTLKRNYTKNNVNTNTKYNRNVTHNRFYERNSERCSNEYKLTKIKSKSSNVKDIDESQSSNIKDIDDLQRRIHNVLCKIKSHSYKYKPESKENIDILSSLEKIEKSRYIRDSNVISCLKRQLKAEVNFKKEIQTIKNYLDDDVIQSHNEENDPTGKVIPDETFNSKTDSTYSSLEIDIESATQFRILRNLYIQELLKIKKNAEKETMNNINITLDILKLQSKSIVKCKGKMRLSIQKANDNFDKAINKMEYLQGWHNSMVERLEELEDMVDNVNYKINQI</sequence>
<dbReference type="AlphaFoldDB" id="A0A9N8UVJ4"/>
<evidence type="ECO:0000256" key="1">
    <source>
        <dbReference type="SAM" id="Phobius"/>
    </source>
</evidence>
<proteinExistence type="predicted"/>
<comment type="caution">
    <text evidence="2">The sequence shown here is derived from an EMBL/GenBank/DDBJ whole genome shotgun (WGS) entry which is preliminary data.</text>
</comment>
<gene>
    <name evidence="2" type="ORF">DEBURN_LOCUS85</name>
</gene>
<keyword evidence="1" id="KW-1133">Transmembrane helix</keyword>
<feature type="transmembrane region" description="Helical" evidence="1">
    <location>
        <begin position="14"/>
        <end position="32"/>
    </location>
</feature>
<reference evidence="2" key="1">
    <citation type="submission" date="2021-06" db="EMBL/GenBank/DDBJ databases">
        <authorList>
            <person name="Kallberg Y."/>
            <person name="Tangrot J."/>
            <person name="Rosling A."/>
        </authorList>
    </citation>
    <scope>NUCLEOTIDE SEQUENCE</scope>
    <source>
        <strain evidence="2">AZ414A</strain>
    </source>
</reference>
<keyword evidence="1" id="KW-0812">Transmembrane</keyword>
<evidence type="ECO:0000313" key="3">
    <source>
        <dbReference type="Proteomes" id="UP000789706"/>
    </source>
</evidence>
<keyword evidence="3" id="KW-1185">Reference proteome</keyword>
<protein>
    <submittedName>
        <fullName evidence="2">490_t:CDS:1</fullName>
    </submittedName>
</protein>
<evidence type="ECO:0000313" key="2">
    <source>
        <dbReference type="EMBL" id="CAG8432757.1"/>
    </source>
</evidence>
<accession>A0A9N8UVJ4</accession>
<name>A0A9N8UVJ4_9GLOM</name>
<organism evidence="2 3">
    <name type="scientific">Diversispora eburnea</name>
    <dbReference type="NCBI Taxonomy" id="1213867"/>
    <lineage>
        <taxon>Eukaryota</taxon>
        <taxon>Fungi</taxon>
        <taxon>Fungi incertae sedis</taxon>
        <taxon>Mucoromycota</taxon>
        <taxon>Glomeromycotina</taxon>
        <taxon>Glomeromycetes</taxon>
        <taxon>Diversisporales</taxon>
        <taxon>Diversisporaceae</taxon>
        <taxon>Diversispora</taxon>
    </lineage>
</organism>
<dbReference type="OrthoDB" id="2389780at2759"/>
<dbReference type="EMBL" id="CAJVPK010000003">
    <property type="protein sequence ID" value="CAG8432757.1"/>
    <property type="molecule type" value="Genomic_DNA"/>
</dbReference>
<dbReference type="Proteomes" id="UP000789706">
    <property type="component" value="Unassembled WGS sequence"/>
</dbReference>
<keyword evidence="1" id="KW-0472">Membrane</keyword>